<evidence type="ECO:0000259" key="3">
    <source>
        <dbReference type="PROSITE" id="PS51294"/>
    </source>
</evidence>
<dbReference type="GO" id="GO:0070461">
    <property type="term" value="C:SAGA-type complex"/>
    <property type="evidence" value="ECO:0007669"/>
    <property type="project" value="TreeGrafter"/>
</dbReference>
<dbReference type="PANTHER" id="PTHR12374:SF20">
    <property type="entry name" value="TRANSCRIPTIONAL ADAPTER 2-ALPHA"/>
    <property type="match status" value="1"/>
</dbReference>
<dbReference type="CDD" id="cd00167">
    <property type="entry name" value="SANT"/>
    <property type="match status" value="1"/>
</dbReference>
<dbReference type="Gene3D" id="1.10.10.60">
    <property type="entry name" value="Homeodomain-like"/>
    <property type="match status" value="1"/>
</dbReference>
<keyword evidence="5" id="KW-1185">Reference proteome</keyword>
<evidence type="ECO:0000259" key="1">
    <source>
        <dbReference type="PROSITE" id="PS50090"/>
    </source>
</evidence>
<feature type="domain" description="Myb-like" evidence="1">
    <location>
        <begin position="65"/>
        <end position="109"/>
    </location>
</feature>
<dbReference type="PROSITE" id="PS50090">
    <property type="entry name" value="MYB_LIKE"/>
    <property type="match status" value="1"/>
</dbReference>
<dbReference type="InterPro" id="IPR001005">
    <property type="entry name" value="SANT/Myb"/>
</dbReference>
<dbReference type="FunFam" id="1.10.10.60:FF:000110">
    <property type="entry name" value="Transcriptional adapter"/>
    <property type="match status" value="1"/>
</dbReference>
<name>A0A8X7X1W6_POLSE</name>
<feature type="domain" description="HTH myb-type" evidence="3">
    <location>
        <begin position="65"/>
        <end position="113"/>
    </location>
</feature>
<dbReference type="AlphaFoldDB" id="A0A8X7X1W6"/>
<evidence type="ECO:0000259" key="2">
    <source>
        <dbReference type="PROSITE" id="PS51293"/>
    </source>
</evidence>
<sequence>MWSAALLGEIPELDQGALRAECGIKEATSLQQGSRSREEEVRACEKIEETVSIWAVQDFPVLDPNWTAHEEVTLLEAVMDCGFGNWQDVANQMRTKSKEDCESHYMKHFINNPLFSSTLLSLKQMEQARTADTAIPFKPLPGVAEVLGSRVPQAPGRHLAVATGPYRVGLPSPLPEATNKTRAVAPSWLGGGTSPPPVPSGVLAGLHPQPHATLY</sequence>
<gene>
    <name evidence="4" type="primary">Tada2a_1</name>
    <name evidence="4" type="ORF">GTO96_0019738</name>
</gene>
<feature type="non-terminal residue" evidence="4">
    <location>
        <position position="215"/>
    </location>
</feature>
<dbReference type="Pfam" id="PF00249">
    <property type="entry name" value="Myb_DNA-binding"/>
    <property type="match status" value="1"/>
</dbReference>
<dbReference type="SMART" id="SM00717">
    <property type="entry name" value="SANT"/>
    <property type="match status" value="1"/>
</dbReference>
<dbReference type="GO" id="GO:0003713">
    <property type="term" value="F:transcription coactivator activity"/>
    <property type="evidence" value="ECO:0007669"/>
    <property type="project" value="TreeGrafter"/>
</dbReference>
<evidence type="ECO:0000313" key="5">
    <source>
        <dbReference type="Proteomes" id="UP000886611"/>
    </source>
</evidence>
<dbReference type="GO" id="GO:0006357">
    <property type="term" value="P:regulation of transcription by RNA polymerase II"/>
    <property type="evidence" value="ECO:0007669"/>
    <property type="project" value="TreeGrafter"/>
</dbReference>
<dbReference type="Proteomes" id="UP000886611">
    <property type="component" value="Unassembled WGS sequence"/>
</dbReference>
<organism evidence="4 5">
    <name type="scientific">Polypterus senegalus</name>
    <name type="common">Senegal bichir</name>
    <dbReference type="NCBI Taxonomy" id="55291"/>
    <lineage>
        <taxon>Eukaryota</taxon>
        <taxon>Metazoa</taxon>
        <taxon>Chordata</taxon>
        <taxon>Craniata</taxon>
        <taxon>Vertebrata</taxon>
        <taxon>Euteleostomi</taxon>
        <taxon>Actinopterygii</taxon>
        <taxon>Polypteriformes</taxon>
        <taxon>Polypteridae</taxon>
        <taxon>Polypterus</taxon>
    </lineage>
</organism>
<dbReference type="InterPro" id="IPR017930">
    <property type="entry name" value="Myb_dom"/>
</dbReference>
<accession>A0A8X7X1W6</accession>
<dbReference type="PANTHER" id="PTHR12374">
    <property type="entry name" value="TRANSCRIPTIONAL ADAPTOR 2 ADA2 -RELATED"/>
    <property type="match status" value="1"/>
</dbReference>
<reference evidence="4 5" key="1">
    <citation type="journal article" date="2021" name="Cell">
        <title>Tracing the genetic footprints of vertebrate landing in non-teleost ray-finned fishes.</title>
        <authorList>
            <person name="Bi X."/>
            <person name="Wang K."/>
            <person name="Yang L."/>
            <person name="Pan H."/>
            <person name="Jiang H."/>
            <person name="Wei Q."/>
            <person name="Fang M."/>
            <person name="Yu H."/>
            <person name="Zhu C."/>
            <person name="Cai Y."/>
            <person name="He Y."/>
            <person name="Gan X."/>
            <person name="Zeng H."/>
            <person name="Yu D."/>
            <person name="Zhu Y."/>
            <person name="Jiang H."/>
            <person name="Qiu Q."/>
            <person name="Yang H."/>
            <person name="Zhang Y.E."/>
            <person name="Wang W."/>
            <person name="Zhu M."/>
            <person name="He S."/>
            <person name="Zhang G."/>
        </authorList>
    </citation>
    <scope>NUCLEOTIDE SEQUENCE [LARGE SCALE GENOMIC DNA]</scope>
    <source>
        <strain evidence="4">Bchr_013</strain>
    </source>
</reference>
<dbReference type="GO" id="GO:0006338">
    <property type="term" value="P:chromatin remodeling"/>
    <property type="evidence" value="ECO:0007669"/>
    <property type="project" value="TreeGrafter"/>
</dbReference>
<protein>
    <submittedName>
        <fullName evidence="4">TAD2A protein</fullName>
    </submittedName>
</protein>
<comment type="caution">
    <text evidence="4">The sequence shown here is derived from an EMBL/GenBank/DDBJ whole genome shotgun (WGS) entry which is preliminary data.</text>
</comment>
<dbReference type="InterPro" id="IPR009057">
    <property type="entry name" value="Homeodomain-like_sf"/>
</dbReference>
<dbReference type="GO" id="GO:0003682">
    <property type="term" value="F:chromatin binding"/>
    <property type="evidence" value="ECO:0007669"/>
    <property type="project" value="TreeGrafter"/>
</dbReference>
<feature type="domain" description="SANT" evidence="2">
    <location>
        <begin position="61"/>
        <end position="113"/>
    </location>
</feature>
<evidence type="ECO:0000313" key="4">
    <source>
        <dbReference type="EMBL" id="KAG2458852.1"/>
    </source>
</evidence>
<dbReference type="PROSITE" id="PS51294">
    <property type="entry name" value="HTH_MYB"/>
    <property type="match status" value="1"/>
</dbReference>
<dbReference type="InterPro" id="IPR017884">
    <property type="entry name" value="SANT_dom"/>
</dbReference>
<feature type="non-terminal residue" evidence="4">
    <location>
        <position position="1"/>
    </location>
</feature>
<dbReference type="SUPFAM" id="SSF46689">
    <property type="entry name" value="Homeodomain-like"/>
    <property type="match status" value="1"/>
</dbReference>
<dbReference type="EMBL" id="JAATIS010005477">
    <property type="protein sequence ID" value="KAG2458852.1"/>
    <property type="molecule type" value="Genomic_DNA"/>
</dbReference>
<dbReference type="GO" id="GO:0005634">
    <property type="term" value="C:nucleus"/>
    <property type="evidence" value="ECO:0007669"/>
    <property type="project" value="TreeGrafter"/>
</dbReference>
<proteinExistence type="predicted"/>
<dbReference type="PROSITE" id="PS51293">
    <property type="entry name" value="SANT"/>
    <property type="match status" value="1"/>
</dbReference>